<organism evidence="8 9">
    <name type="scientific">Pelagicoccus mobilis</name>
    <dbReference type="NCBI Taxonomy" id="415221"/>
    <lineage>
        <taxon>Bacteria</taxon>
        <taxon>Pseudomonadati</taxon>
        <taxon>Verrucomicrobiota</taxon>
        <taxon>Opitutia</taxon>
        <taxon>Puniceicoccales</taxon>
        <taxon>Pelagicoccaceae</taxon>
        <taxon>Pelagicoccus</taxon>
    </lineage>
</organism>
<dbReference type="Pfam" id="PF17390">
    <property type="entry name" value="Bac_rhamnosid_C"/>
    <property type="match status" value="1"/>
</dbReference>
<evidence type="ECO:0000313" key="9">
    <source>
        <dbReference type="Proteomes" id="UP000617628"/>
    </source>
</evidence>
<feature type="domain" description="Alpha-L-rhamnosidase six-hairpin glycosidase" evidence="6">
    <location>
        <begin position="483"/>
        <end position="828"/>
    </location>
</feature>
<evidence type="ECO:0000259" key="7">
    <source>
        <dbReference type="Pfam" id="PF17390"/>
    </source>
</evidence>
<dbReference type="InterPro" id="IPR008928">
    <property type="entry name" value="6-hairpin_glycosidase_sf"/>
</dbReference>
<evidence type="ECO:0000256" key="2">
    <source>
        <dbReference type="ARBA" id="ARBA00012652"/>
    </source>
</evidence>
<dbReference type="InterPro" id="IPR012341">
    <property type="entry name" value="6hp_glycosidase-like_sf"/>
</dbReference>
<reference evidence="8" key="1">
    <citation type="submission" date="2021-01" db="EMBL/GenBank/DDBJ databases">
        <title>Modified the classification status of verrucomicrobia.</title>
        <authorList>
            <person name="Feng X."/>
        </authorList>
    </citation>
    <scope>NUCLEOTIDE SEQUENCE</scope>
    <source>
        <strain evidence="8">KCTC 13126</strain>
    </source>
</reference>
<dbReference type="InterPro" id="IPR008902">
    <property type="entry name" value="Rhamnosid_concanavalin"/>
</dbReference>
<dbReference type="Pfam" id="PF25788">
    <property type="entry name" value="Ig_Rha78A_N"/>
    <property type="match status" value="1"/>
</dbReference>
<dbReference type="InterPro" id="IPR016007">
    <property type="entry name" value="Alpha_rhamnosid"/>
</dbReference>
<dbReference type="Gene3D" id="2.60.40.10">
    <property type="entry name" value="Immunoglobulins"/>
    <property type="match status" value="1"/>
</dbReference>
<dbReference type="GO" id="GO:0005975">
    <property type="term" value="P:carbohydrate metabolic process"/>
    <property type="evidence" value="ECO:0007669"/>
    <property type="project" value="InterPro"/>
</dbReference>
<sequence>MIEQTSPNSDRAALSLYDLRCESVNQPVGIHALSPRLSWKLDSKLRETRQTAFQVEVASSEAGLANNQADLWDSGKVASEQSHLIPYEGAELSSRTIAYWRVTVWDNHGHSATSDVSSWEMGLIDPSDWSAAWINAADLSPSEDPIVHDWCEKVVYQPISDGGYERERKLDEAAIELRTERIEKVQAAEPATWLRRSFSILKPVAKARLYSASLGYSELILDGQKISDRVLDPAQTDYEVRALYTIDVLDTQLTEGEHELRIHLAEGWYGQSMGFFDPLFRYGKPLAMAQLEIEYHDGTRETIVTDSHWQAASSHLLKANLYTGEVCDARLTEADLSWGPVSGPDSKQPLPQRLEAQLLPPVRKVDTVTAKSIIETAPRTYVVDMGINFAGWISLSLEVPRGSVIDLTYSEILTPENKLDWDTMGRRAVGAYQWDRYIASGEGRETYEPRFTYHGFQYIEITGLPKKPELNDLIGYQVRTDFKRTGTFVSSDPFFNKLHECILWTYEANFVGLPADCPHREKCGWLDAYNTAEMVYHNWDIGPSLGKYIEDIRTSSDLLDGLPGNIAPGRRNGMFEAFDWGISTVLLPWYKFQYTGDIQIIRDHWKHMVRFLEFAEERYPSGIASGSLGDWCDQPATLELSFTRVDGSPFNSHPATTASMHYFFAVKSMATLARELGESEGLVKSYEKRAELIRQTINETYFHKRAMTFNSQTENALALIYGVVDPENRQAIADRLAEEIVNGNRGHFNVGAHGAGFLYHALSDYGHADVAWEMFNKEEYPSYRYMFSQGATSIWENMSRWDPIKKTTSKSLSHPFQSSFHHWFYNAIGGVQRDPSVPGFKKLIFMPQTVGMQNSGSASIDTPYGTASSSWNLEADSFTWQLEIPANTTATVVFPERIQNIKLDSNSIAPAPSTLLASTRSKTLSLGSGNYTFTGSDDGSPINSSVTSRL</sequence>
<evidence type="ECO:0000259" key="5">
    <source>
        <dbReference type="Pfam" id="PF08531"/>
    </source>
</evidence>
<feature type="domain" description="Bacterial alpha-L-rhamnosidase N-terminal" evidence="5">
    <location>
        <begin position="202"/>
        <end position="335"/>
    </location>
</feature>
<comment type="catalytic activity">
    <reaction evidence="1">
        <text>Hydrolysis of terminal non-reducing alpha-L-rhamnose residues in alpha-L-rhamnosides.</text>
        <dbReference type="EC" id="3.2.1.40"/>
    </reaction>
</comment>
<accession>A0A934RZ99</accession>
<dbReference type="SUPFAM" id="SSF48208">
    <property type="entry name" value="Six-hairpin glycosidases"/>
    <property type="match status" value="1"/>
</dbReference>
<feature type="domain" description="Alpha-L-rhamnosidase C-terminal" evidence="7">
    <location>
        <begin position="830"/>
        <end position="898"/>
    </location>
</feature>
<feature type="domain" description="Alpha-L-rhamnosidase concanavalin-like" evidence="4">
    <location>
        <begin position="375"/>
        <end position="478"/>
    </location>
</feature>
<dbReference type="GO" id="GO:0030596">
    <property type="term" value="F:alpha-L-rhamnosidase activity"/>
    <property type="evidence" value="ECO:0007669"/>
    <property type="project" value="UniProtKB-EC"/>
</dbReference>
<dbReference type="EC" id="3.2.1.40" evidence="2"/>
<proteinExistence type="predicted"/>
<keyword evidence="3 8" id="KW-0378">Hydrolase</keyword>
<dbReference type="InterPro" id="IPR035396">
    <property type="entry name" value="Bac_rhamnosid6H"/>
</dbReference>
<evidence type="ECO:0000256" key="3">
    <source>
        <dbReference type="ARBA" id="ARBA00022801"/>
    </source>
</evidence>
<dbReference type="Gene3D" id="2.60.120.260">
    <property type="entry name" value="Galactose-binding domain-like"/>
    <property type="match status" value="2"/>
</dbReference>
<dbReference type="EMBL" id="JAENIL010000046">
    <property type="protein sequence ID" value="MBK1879356.1"/>
    <property type="molecule type" value="Genomic_DNA"/>
</dbReference>
<dbReference type="InterPro" id="IPR013737">
    <property type="entry name" value="Bac_rhamnosid_N"/>
</dbReference>
<dbReference type="InterPro" id="IPR013783">
    <property type="entry name" value="Ig-like_fold"/>
</dbReference>
<dbReference type="InterPro" id="IPR035398">
    <property type="entry name" value="Bac_rhamnosid_C"/>
</dbReference>
<evidence type="ECO:0000313" key="8">
    <source>
        <dbReference type="EMBL" id="MBK1879356.1"/>
    </source>
</evidence>
<evidence type="ECO:0000259" key="4">
    <source>
        <dbReference type="Pfam" id="PF05592"/>
    </source>
</evidence>
<keyword evidence="9" id="KW-1185">Reference proteome</keyword>
<gene>
    <name evidence="8" type="ORF">JIN87_20885</name>
</gene>
<dbReference type="Gene3D" id="2.60.420.10">
    <property type="entry name" value="Maltose phosphorylase, domain 3"/>
    <property type="match status" value="1"/>
</dbReference>
<evidence type="ECO:0000259" key="6">
    <source>
        <dbReference type="Pfam" id="PF17389"/>
    </source>
</evidence>
<dbReference type="Gene3D" id="1.50.10.10">
    <property type="match status" value="1"/>
</dbReference>
<dbReference type="Proteomes" id="UP000617628">
    <property type="component" value="Unassembled WGS sequence"/>
</dbReference>
<dbReference type="PIRSF" id="PIRSF010631">
    <property type="entry name" value="A-rhamnsds"/>
    <property type="match status" value="1"/>
</dbReference>
<dbReference type="PANTHER" id="PTHR33307">
    <property type="entry name" value="ALPHA-RHAMNOSIDASE (EUROFUNG)"/>
    <property type="match status" value="1"/>
</dbReference>
<evidence type="ECO:0000256" key="1">
    <source>
        <dbReference type="ARBA" id="ARBA00001445"/>
    </source>
</evidence>
<comment type="caution">
    <text evidence="8">The sequence shown here is derived from an EMBL/GenBank/DDBJ whole genome shotgun (WGS) entry which is preliminary data.</text>
</comment>
<dbReference type="Pfam" id="PF05592">
    <property type="entry name" value="Bac_rhamnosid"/>
    <property type="match status" value="1"/>
</dbReference>
<dbReference type="RefSeq" id="WP_200357569.1">
    <property type="nucleotide sequence ID" value="NZ_JAENIL010000046.1"/>
</dbReference>
<dbReference type="Pfam" id="PF17389">
    <property type="entry name" value="Bac_rhamnosid6H"/>
    <property type="match status" value="1"/>
</dbReference>
<dbReference type="PANTHER" id="PTHR33307:SF6">
    <property type="entry name" value="ALPHA-RHAMNOSIDASE (EUROFUNG)-RELATED"/>
    <property type="match status" value="1"/>
</dbReference>
<dbReference type="AlphaFoldDB" id="A0A934RZ99"/>
<name>A0A934RZ99_9BACT</name>
<protein>
    <recommendedName>
        <fullName evidence="2">alpha-L-rhamnosidase</fullName>
        <ecNumber evidence="2">3.2.1.40</ecNumber>
    </recommendedName>
</protein>
<dbReference type="Pfam" id="PF08531">
    <property type="entry name" value="Bac_rhamnosid_N"/>
    <property type="match status" value="1"/>
</dbReference>